<evidence type="ECO:0000256" key="3">
    <source>
        <dbReference type="ARBA" id="ARBA00022741"/>
    </source>
</evidence>
<evidence type="ECO:0000259" key="17">
    <source>
        <dbReference type="PROSITE" id="PS51217"/>
    </source>
</evidence>
<evidence type="ECO:0000256" key="6">
    <source>
        <dbReference type="ARBA" id="ARBA00022806"/>
    </source>
</evidence>
<dbReference type="PROSITE" id="PS51198">
    <property type="entry name" value="UVRD_HELICASE_ATP_BIND"/>
    <property type="match status" value="1"/>
</dbReference>
<sequence length="1041" mass="114480">MKLVRDPDHLREILGIPFSAEQMAAITADPHRPQAIIAGAGSGKTAVMAARVVWLVGHEEIDPARILGLTFTAKAAGELATRVRRSLDLIGDFSLEYGEPTISTYHAFAGMLISEHGLRLGVEPDLRVLADATRFQIAARVVRGYDGPLSHVSAWMPTTITDLLALDAQLSEHLVAPQRLREYDARIIAEVESVDKQLALHRDIADRARKRTELSRLVDAYRTAKLDAGVMDFSDQMSWGAQLAQLPEVGTALRERFEVVLLDEYQDTSVAQRDLLRALFAGQGISAVGDPAQGIYGWRGAASGNLAAFLDDFPAHDGGRGELHSLAVSRRCAPEIIDLAGVIAAEYYADPAVAKVVTPLQAAPENPPGEVSVALHQGVVEEIEALVELIAEAGERAREAGREQTWREIAVLVRATSENTEIVQALRRRGIPVEIVGLTGLLSQPEVLDVLAVLELLEDVTANPAMLRLLTGPRWRIGDRDLALLGKRAAHLGRIWRDDNDADDPAGRLQADLEQATAGTDPTEIVALAEAVEDPGDLPYSDAARERFAELATMLSRLRRHVHEPLLDLARRVVTELDLDVELATEQISSDNLTLLLDAIGDYAQFDRYASLSGLLAYLQAETEFNKGMELSAPSEADSVKLLTVHKSKGLEFDEVFVPFVSDGVFPDAKGRARWTTNASVLPVALRGDADFVPDIEEFTSAGDADFRARCKADALMEEIRLGYVAFTRARHRLHVSGHRWGRTQLKPRKVSRFLDDVRRWLGERGVEPLVWSPEPAEDEQNPHVDATTYAWPMPLHGMEPRRAFADDVRRHLGATEALPITVHPELMQIRAELDLLIEEASDAESSVVEVMLPPALSATSALALAEDETSFARALARPMPRRPSSAARFGTRLHAWIEARYGQQTLLDPGDLPGRADTEVLDDADLAALQKAFEAGPFAEREPVAIEAPFSLRLGGQQLIGRIDAVFATDDGFEVVDWKTNRRADADPLQLAIYRLAWAEMHGIEPERVTGAFYYVRLDEVRRFDDLPGRSGLEERLGLR</sequence>
<name>A0A3L8PJD7_9ACTN</name>
<evidence type="ECO:0000256" key="7">
    <source>
        <dbReference type="ARBA" id="ARBA00022839"/>
    </source>
</evidence>
<dbReference type="RefSeq" id="WP_121795449.1">
    <property type="nucleotide sequence ID" value="NZ_RDBF01000015.1"/>
</dbReference>
<dbReference type="GO" id="GO:0000725">
    <property type="term" value="P:recombinational repair"/>
    <property type="evidence" value="ECO:0007669"/>
    <property type="project" value="TreeGrafter"/>
</dbReference>
<evidence type="ECO:0000256" key="11">
    <source>
        <dbReference type="ARBA" id="ARBA00023235"/>
    </source>
</evidence>
<comment type="catalytic activity">
    <reaction evidence="12">
        <text>Couples ATP hydrolysis with the unwinding of duplex DNA by translocating in the 3'-5' direction.</text>
        <dbReference type="EC" id="5.6.2.4"/>
    </reaction>
</comment>
<dbReference type="InterPro" id="IPR027417">
    <property type="entry name" value="P-loop_NTPase"/>
</dbReference>
<dbReference type="Pfam" id="PF12705">
    <property type="entry name" value="PDDEXK_1"/>
    <property type="match status" value="1"/>
</dbReference>
<protein>
    <recommendedName>
        <fullName evidence="13">DNA 3'-5' helicase</fullName>
        <ecNumber evidence="13">5.6.2.4</ecNumber>
    </recommendedName>
</protein>
<dbReference type="InterPro" id="IPR038726">
    <property type="entry name" value="PDDEXK_AddAB-type"/>
</dbReference>
<comment type="caution">
    <text evidence="18">The sequence shown here is derived from an EMBL/GenBank/DDBJ whole genome shotgun (WGS) entry which is preliminary data.</text>
</comment>
<evidence type="ECO:0000256" key="1">
    <source>
        <dbReference type="ARBA" id="ARBA00009922"/>
    </source>
</evidence>
<proteinExistence type="inferred from homology"/>
<dbReference type="InterPro" id="IPR011604">
    <property type="entry name" value="PDDEXK-like_dom_sf"/>
</dbReference>
<keyword evidence="8 15" id="KW-0067">ATP-binding</keyword>
<dbReference type="GO" id="GO:0033202">
    <property type="term" value="C:DNA helicase complex"/>
    <property type="evidence" value="ECO:0007669"/>
    <property type="project" value="TreeGrafter"/>
</dbReference>
<dbReference type="EC" id="5.6.2.4" evidence="13"/>
<keyword evidence="5 15" id="KW-0378">Hydrolase</keyword>
<gene>
    <name evidence="18" type="ORF">D9V41_15300</name>
</gene>
<dbReference type="SUPFAM" id="SSF52980">
    <property type="entry name" value="Restriction endonuclease-like"/>
    <property type="match status" value="1"/>
</dbReference>
<dbReference type="GO" id="GO:0004527">
    <property type="term" value="F:exonuclease activity"/>
    <property type="evidence" value="ECO:0007669"/>
    <property type="project" value="UniProtKB-KW"/>
</dbReference>
<keyword evidence="6 15" id="KW-0347">Helicase</keyword>
<dbReference type="Gene3D" id="1.10.10.160">
    <property type="match status" value="1"/>
</dbReference>
<dbReference type="Gene3D" id="1.10.486.10">
    <property type="entry name" value="PCRA, domain 4"/>
    <property type="match status" value="1"/>
</dbReference>
<keyword evidence="2" id="KW-0540">Nuclease</keyword>
<evidence type="ECO:0000259" key="16">
    <source>
        <dbReference type="PROSITE" id="PS51198"/>
    </source>
</evidence>
<dbReference type="AlphaFoldDB" id="A0A3L8PJD7"/>
<dbReference type="CDD" id="cd17932">
    <property type="entry name" value="DEXQc_UvrD"/>
    <property type="match status" value="1"/>
</dbReference>
<keyword evidence="3 15" id="KW-0547">Nucleotide-binding</keyword>
<accession>A0A3L8PJD7</accession>
<evidence type="ECO:0000256" key="5">
    <source>
        <dbReference type="ARBA" id="ARBA00022801"/>
    </source>
</evidence>
<dbReference type="Proteomes" id="UP000282515">
    <property type="component" value="Unassembled WGS sequence"/>
</dbReference>
<keyword evidence="4" id="KW-0227">DNA damage</keyword>
<dbReference type="Gene3D" id="3.90.320.10">
    <property type="match status" value="1"/>
</dbReference>
<evidence type="ECO:0000256" key="10">
    <source>
        <dbReference type="ARBA" id="ARBA00023204"/>
    </source>
</evidence>
<dbReference type="OrthoDB" id="9806690at2"/>
<dbReference type="InterPro" id="IPR011335">
    <property type="entry name" value="Restrct_endonuc-II-like"/>
</dbReference>
<dbReference type="GO" id="GO:0003677">
    <property type="term" value="F:DNA binding"/>
    <property type="evidence" value="ECO:0007669"/>
    <property type="project" value="UniProtKB-KW"/>
</dbReference>
<evidence type="ECO:0000256" key="14">
    <source>
        <dbReference type="ARBA" id="ARBA00048988"/>
    </source>
</evidence>
<organism evidence="18 19">
    <name type="scientific">Aeromicrobium phragmitis</name>
    <dbReference type="NCBI Taxonomy" id="2478914"/>
    <lineage>
        <taxon>Bacteria</taxon>
        <taxon>Bacillati</taxon>
        <taxon>Actinomycetota</taxon>
        <taxon>Actinomycetes</taxon>
        <taxon>Propionibacteriales</taxon>
        <taxon>Nocardioidaceae</taxon>
        <taxon>Aeromicrobium</taxon>
    </lineage>
</organism>
<evidence type="ECO:0000256" key="15">
    <source>
        <dbReference type="PROSITE-ProRule" id="PRU00560"/>
    </source>
</evidence>
<dbReference type="InterPro" id="IPR014016">
    <property type="entry name" value="UvrD-like_ATP-bd"/>
</dbReference>
<evidence type="ECO:0000256" key="2">
    <source>
        <dbReference type="ARBA" id="ARBA00022722"/>
    </source>
</evidence>
<comment type="similarity">
    <text evidence="1">Belongs to the helicase family. UvrD subfamily.</text>
</comment>
<dbReference type="PANTHER" id="PTHR11070">
    <property type="entry name" value="UVRD / RECB / PCRA DNA HELICASE FAMILY MEMBER"/>
    <property type="match status" value="1"/>
</dbReference>
<dbReference type="Gene3D" id="3.40.50.300">
    <property type="entry name" value="P-loop containing nucleotide triphosphate hydrolases"/>
    <property type="match status" value="3"/>
</dbReference>
<dbReference type="GO" id="GO:0005524">
    <property type="term" value="F:ATP binding"/>
    <property type="evidence" value="ECO:0007669"/>
    <property type="project" value="UniProtKB-UniRule"/>
</dbReference>
<feature type="binding site" evidence="15">
    <location>
        <begin position="38"/>
        <end position="45"/>
    </location>
    <ligand>
        <name>ATP</name>
        <dbReference type="ChEBI" id="CHEBI:30616"/>
    </ligand>
</feature>
<comment type="catalytic activity">
    <reaction evidence="14">
        <text>ATP + H2O = ADP + phosphate + H(+)</text>
        <dbReference type="Rhea" id="RHEA:13065"/>
        <dbReference type="ChEBI" id="CHEBI:15377"/>
        <dbReference type="ChEBI" id="CHEBI:15378"/>
        <dbReference type="ChEBI" id="CHEBI:30616"/>
        <dbReference type="ChEBI" id="CHEBI:43474"/>
        <dbReference type="ChEBI" id="CHEBI:456216"/>
        <dbReference type="EC" id="5.6.2.4"/>
    </reaction>
</comment>
<evidence type="ECO:0000256" key="13">
    <source>
        <dbReference type="ARBA" id="ARBA00034808"/>
    </source>
</evidence>
<keyword evidence="7" id="KW-0269">Exonuclease</keyword>
<dbReference type="GO" id="GO:0043138">
    <property type="term" value="F:3'-5' DNA helicase activity"/>
    <property type="evidence" value="ECO:0007669"/>
    <property type="project" value="UniProtKB-EC"/>
</dbReference>
<evidence type="ECO:0000256" key="4">
    <source>
        <dbReference type="ARBA" id="ARBA00022763"/>
    </source>
</evidence>
<evidence type="ECO:0000256" key="12">
    <source>
        <dbReference type="ARBA" id="ARBA00034617"/>
    </source>
</evidence>
<evidence type="ECO:0000313" key="19">
    <source>
        <dbReference type="Proteomes" id="UP000282515"/>
    </source>
</evidence>
<dbReference type="InterPro" id="IPR014017">
    <property type="entry name" value="DNA_helicase_UvrD-like_C"/>
</dbReference>
<evidence type="ECO:0000256" key="9">
    <source>
        <dbReference type="ARBA" id="ARBA00023125"/>
    </source>
</evidence>
<dbReference type="PANTHER" id="PTHR11070:SF55">
    <property type="entry name" value="DNA 3'-5' HELICASE"/>
    <property type="match status" value="1"/>
</dbReference>
<reference evidence="18 19" key="1">
    <citation type="submission" date="2018-10" db="EMBL/GenBank/DDBJ databases">
        <title>Aeromicrobium sp. 9W16Y-2 whole genome shotgun sequence.</title>
        <authorList>
            <person name="Li F."/>
        </authorList>
    </citation>
    <scope>NUCLEOTIDE SEQUENCE [LARGE SCALE GENOMIC DNA]</scope>
    <source>
        <strain evidence="18 19">9W16Y-2</strain>
    </source>
</reference>
<dbReference type="Pfam" id="PF00580">
    <property type="entry name" value="UvrD-helicase"/>
    <property type="match status" value="1"/>
</dbReference>
<evidence type="ECO:0000313" key="18">
    <source>
        <dbReference type="EMBL" id="RLV54678.1"/>
    </source>
</evidence>
<keyword evidence="11" id="KW-0413">Isomerase</keyword>
<dbReference type="InterPro" id="IPR013986">
    <property type="entry name" value="DExx_box_DNA_helicase_dom_sf"/>
</dbReference>
<dbReference type="EMBL" id="RDBF01000015">
    <property type="protein sequence ID" value="RLV54678.1"/>
    <property type="molecule type" value="Genomic_DNA"/>
</dbReference>
<evidence type="ECO:0000256" key="8">
    <source>
        <dbReference type="ARBA" id="ARBA00022840"/>
    </source>
</evidence>
<dbReference type="InterPro" id="IPR000212">
    <property type="entry name" value="DNA_helicase_UvrD/REP"/>
</dbReference>
<feature type="domain" description="UvrD-like helicase ATP-binding" evidence="16">
    <location>
        <begin position="17"/>
        <end position="333"/>
    </location>
</feature>
<keyword evidence="19" id="KW-1185">Reference proteome</keyword>
<keyword evidence="10" id="KW-0234">DNA repair</keyword>
<dbReference type="PROSITE" id="PS51217">
    <property type="entry name" value="UVRD_HELICASE_CTER"/>
    <property type="match status" value="1"/>
</dbReference>
<dbReference type="Pfam" id="PF13361">
    <property type="entry name" value="UvrD_C"/>
    <property type="match status" value="1"/>
</dbReference>
<dbReference type="GO" id="GO:0005829">
    <property type="term" value="C:cytosol"/>
    <property type="evidence" value="ECO:0007669"/>
    <property type="project" value="TreeGrafter"/>
</dbReference>
<keyword evidence="9" id="KW-0238">DNA-binding</keyword>
<feature type="domain" description="UvrD-like helicase C-terminal" evidence="17">
    <location>
        <begin position="334"/>
        <end position="650"/>
    </location>
</feature>
<dbReference type="SUPFAM" id="SSF52540">
    <property type="entry name" value="P-loop containing nucleoside triphosphate hydrolases"/>
    <property type="match status" value="1"/>
</dbReference>